<dbReference type="Proteomes" id="UP000636709">
    <property type="component" value="Unassembled WGS sequence"/>
</dbReference>
<protein>
    <submittedName>
        <fullName evidence="2">Uncharacterized protein</fullName>
    </submittedName>
</protein>
<keyword evidence="3" id="KW-1185">Reference proteome</keyword>
<dbReference type="PANTHER" id="PTHR33085">
    <property type="entry name" value="OS12G0113100 PROTEIN-RELATED"/>
    <property type="match status" value="1"/>
</dbReference>
<evidence type="ECO:0000313" key="2">
    <source>
        <dbReference type="EMBL" id="KAF8713458.1"/>
    </source>
</evidence>
<dbReference type="PANTHER" id="PTHR33085:SF102">
    <property type="entry name" value="DUF1618 DOMAIN-CONTAINING PROTEIN"/>
    <property type="match status" value="1"/>
</dbReference>
<reference evidence="2" key="1">
    <citation type="submission" date="2020-07" db="EMBL/GenBank/DDBJ databases">
        <title>Genome sequence and genetic diversity analysis of an under-domesticated orphan crop, white fonio (Digitaria exilis).</title>
        <authorList>
            <person name="Bennetzen J.L."/>
            <person name="Chen S."/>
            <person name="Ma X."/>
            <person name="Wang X."/>
            <person name="Yssel A.E.J."/>
            <person name="Chaluvadi S.R."/>
            <person name="Johnson M."/>
            <person name="Gangashetty P."/>
            <person name="Hamidou F."/>
            <person name="Sanogo M.D."/>
            <person name="Zwaenepoel A."/>
            <person name="Wallace J."/>
            <person name="Van De Peer Y."/>
            <person name="Van Deynze A."/>
        </authorList>
    </citation>
    <scope>NUCLEOTIDE SEQUENCE</scope>
    <source>
        <tissue evidence="2">Leaves</tissue>
    </source>
</reference>
<dbReference type="AlphaFoldDB" id="A0A835BW01"/>
<dbReference type="InterPro" id="IPR012871">
    <property type="entry name" value="DUF1668_ORYSA"/>
</dbReference>
<dbReference type="Pfam" id="PF07893">
    <property type="entry name" value="DUF1668"/>
    <property type="match status" value="3"/>
</dbReference>
<dbReference type="EMBL" id="JACEFO010001741">
    <property type="protein sequence ID" value="KAF8713458.1"/>
    <property type="molecule type" value="Genomic_DNA"/>
</dbReference>
<sequence>MKMNRRFVNLVLADYDSRMHSLFRLDVAKHLFYPSTAQAEAANAKKKTNNNNNNGGGGGDKPKRQRFKWPKPPRIKWLSPLPEPSMRFPPAAADNDDRWPSDDDAFMLLRPSSSEGTILHTTANGRTIVYDADVNAATATATVPFFGEGMGQDPVVFSVPGIGGGEEKESLYVMRSTMNSPVRDRRWTKTKKKGSIDSDSVDEFTYCLEENKGNYGGGVKFTYCFDTSTRQWRHAGDWALPFNGRAEYVPELETWIGLSSSSPHHHLCAVDLSAAMDAGRAPTPEHVWDDFTPPPDADSSVVLNRRYPQYLLRRSTEWWPSGWLGLVNLVSGRFCTLKVFDVRRSEWAGFHEPDWPDEEAFAVITGVEVLRGNDGLASCLARARAHLWSAPPPPLPQTHRSTGLIVKMNRRFVNLVLGNYDAHIHSLFRLDVAKHLFYPSTAQAEAANAKQETNNGGSGADKPSKPPGLKWPKTPRIKWMGRLPEPCMRFFPFDAGDDEWRSYDNAFMLLRPNSSEGTILHATDGGRTVIYDADKNAISATVPFFDTSMGREPIVFSVPGACSGEKETLYVMHSTINSPVRYNRRHYSSSHYNNEDDDDDDDRCSGDFVVLDFNQQPLKWQHLPRPPFVVNKDPYERERPPFSIRSSAVIDGGRTIVVSSDEQKGAYGKVVVEFTYCFDTTTREWRHAGDWALPFAGGAEYVPELETWIGLSSTSPHHLCATDLSSAMDAGGQAPTPEHVWDDFTPPPYEVSKVVLNRRYPGYVLRRSTDWWPSKHSLVSLGSGRFCILKTGGFQEDDWPCGEEFAVLTGVEVVRCNDDGEEGGGLRMVKHKSKRCLLDHDHWLF</sequence>
<evidence type="ECO:0000313" key="3">
    <source>
        <dbReference type="Proteomes" id="UP000636709"/>
    </source>
</evidence>
<proteinExistence type="predicted"/>
<accession>A0A835BW01</accession>
<evidence type="ECO:0000256" key="1">
    <source>
        <dbReference type="SAM" id="MobiDB-lite"/>
    </source>
</evidence>
<feature type="region of interest" description="Disordered" evidence="1">
    <location>
        <begin position="42"/>
        <end position="103"/>
    </location>
</feature>
<dbReference type="OrthoDB" id="688194at2759"/>
<feature type="region of interest" description="Disordered" evidence="1">
    <location>
        <begin position="447"/>
        <end position="474"/>
    </location>
</feature>
<name>A0A835BW01_9POAL</name>
<feature type="compositionally biased region" description="Basic residues" evidence="1">
    <location>
        <begin position="63"/>
        <end position="74"/>
    </location>
</feature>
<organism evidence="2 3">
    <name type="scientific">Digitaria exilis</name>
    <dbReference type="NCBI Taxonomy" id="1010633"/>
    <lineage>
        <taxon>Eukaryota</taxon>
        <taxon>Viridiplantae</taxon>
        <taxon>Streptophyta</taxon>
        <taxon>Embryophyta</taxon>
        <taxon>Tracheophyta</taxon>
        <taxon>Spermatophyta</taxon>
        <taxon>Magnoliopsida</taxon>
        <taxon>Liliopsida</taxon>
        <taxon>Poales</taxon>
        <taxon>Poaceae</taxon>
        <taxon>PACMAD clade</taxon>
        <taxon>Panicoideae</taxon>
        <taxon>Panicodae</taxon>
        <taxon>Paniceae</taxon>
        <taxon>Anthephorinae</taxon>
        <taxon>Digitaria</taxon>
    </lineage>
</organism>
<comment type="caution">
    <text evidence="2">The sequence shown here is derived from an EMBL/GenBank/DDBJ whole genome shotgun (WGS) entry which is preliminary data.</text>
</comment>
<gene>
    <name evidence="2" type="ORF">HU200_028233</name>
</gene>